<dbReference type="Pfam" id="PF00483">
    <property type="entry name" value="NTP_transferase"/>
    <property type="match status" value="1"/>
</dbReference>
<dbReference type="EMBL" id="LCPZ01000005">
    <property type="protein sequence ID" value="KKW09092.1"/>
    <property type="molecule type" value="Genomic_DNA"/>
</dbReference>
<dbReference type="Proteomes" id="UP000033965">
    <property type="component" value="Unassembled WGS sequence"/>
</dbReference>
<reference evidence="2" key="1">
    <citation type="journal article" date="2015" name="Nature">
        <title>rRNA introns, odd ribosomes, and small enigmatic genomes across a large radiation of phyla.</title>
        <authorList>
            <person name="Brown C.T."/>
            <person name="Hug L.A."/>
            <person name="Thomas B.C."/>
            <person name="Sharon I."/>
            <person name="Castelle C.J."/>
            <person name="Singh A."/>
            <person name="Wilkins M.J."/>
            <person name="Williams K.H."/>
            <person name="Banfield J.F."/>
        </authorList>
    </citation>
    <scope>NUCLEOTIDE SEQUENCE [LARGE SCALE GENOMIC DNA]</scope>
</reference>
<evidence type="ECO:0000313" key="3">
    <source>
        <dbReference type="Proteomes" id="UP000033965"/>
    </source>
</evidence>
<accession>A0A0G1Y2F5</accession>
<dbReference type="InterPro" id="IPR005835">
    <property type="entry name" value="NTP_transferase_dom"/>
</dbReference>
<evidence type="ECO:0000259" key="1">
    <source>
        <dbReference type="Pfam" id="PF00483"/>
    </source>
</evidence>
<dbReference type="InterPro" id="IPR029044">
    <property type="entry name" value="Nucleotide-diphossugar_trans"/>
</dbReference>
<proteinExistence type="predicted"/>
<gene>
    <name evidence="2" type="ORF">UY44_C0005G0009</name>
</gene>
<dbReference type="InterPro" id="IPR050486">
    <property type="entry name" value="Mannose-1P_guanyltransferase"/>
</dbReference>
<dbReference type="CDD" id="cd04181">
    <property type="entry name" value="NTP_transferase"/>
    <property type="match status" value="1"/>
</dbReference>
<dbReference type="AlphaFoldDB" id="A0A0G1Y2F5"/>
<dbReference type="PANTHER" id="PTHR22572">
    <property type="entry name" value="SUGAR-1-PHOSPHATE GUANYL TRANSFERASE"/>
    <property type="match status" value="1"/>
</dbReference>
<feature type="domain" description="Nucleotidyl transferase" evidence="1">
    <location>
        <begin position="3"/>
        <end position="233"/>
    </location>
</feature>
<sequence length="236" mass="26984">MNAVILCAGRGERLRPLTDTIPKVMVPLVGKPLLAYTIESLKKSSFDNIFINVYYKGEVIKDYFREGHNYGVRITYVDEAALTGTAAPVKKMEPWLRGEEFLVVYGDKYMEFDFEKFLAWHARKKGIVDMVVGVTKRPTSAGLVLLDAQERIVRFQEKPKPEQVFSNLSNKAIYLLQPDIFHYLPSTEPCDFGLDVFPKLVAEHLPMYGYYSEENIVDVGTPERYQALNQELTSRS</sequence>
<dbReference type="SUPFAM" id="SSF53448">
    <property type="entry name" value="Nucleotide-diphospho-sugar transferases"/>
    <property type="match status" value="1"/>
</dbReference>
<protein>
    <submittedName>
        <fullName evidence="2">Mannose-1-phosphate guanylyltransferase</fullName>
    </submittedName>
</protein>
<keyword evidence="2" id="KW-0548">Nucleotidyltransferase</keyword>
<dbReference type="GO" id="GO:0016779">
    <property type="term" value="F:nucleotidyltransferase activity"/>
    <property type="evidence" value="ECO:0007669"/>
    <property type="project" value="UniProtKB-KW"/>
</dbReference>
<organism evidence="2 3">
    <name type="scientific">Candidatus Kaiserbacteria bacterium GW2011_GWA2_49_19</name>
    <dbReference type="NCBI Taxonomy" id="1618669"/>
    <lineage>
        <taxon>Bacteria</taxon>
        <taxon>Candidatus Kaiseribacteriota</taxon>
    </lineage>
</organism>
<evidence type="ECO:0000313" key="2">
    <source>
        <dbReference type="EMBL" id="KKW09092.1"/>
    </source>
</evidence>
<keyword evidence="2" id="KW-0808">Transferase</keyword>
<name>A0A0G1Y2F5_9BACT</name>
<dbReference type="Gene3D" id="3.90.550.10">
    <property type="entry name" value="Spore Coat Polysaccharide Biosynthesis Protein SpsA, Chain A"/>
    <property type="match status" value="1"/>
</dbReference>
<comment type="caution">
    <text evidence="2">The sequence shown here is derived from an EMBL/GenBank/DDBJ whole genome shotgun (WGS) entry which is preliminary data.</text>
</comment>